<feature type="domain" description="DUF6533" evidence="2">
    <location>
        <begin position="23"/>
        <end position="69"/>
    </location>
</feature>
<evidence type="ECO:0000256" key="1">
    <source>
        <dbReference type="SAM" id="Phobius"/>
    </source>
</evidence>
<keyword evidence="4" id="KW-1185">Reference proteome</keyword>
<proteinExistence type="predicted"/>
<name>A0A0C3BY15_PILCF</name>
<feature type="transmembrane region" description="Helical" evidence="1">
    <location>
        <begin position="204"/>
        <end position="223"/>
    </location>
</feature>
<dbReference type="InParanoid" id="A0A0C3BY15"/>
<feature type="transmembrane region" description="Helical" evidence="1">
    <location>
        <begin position="55"/>
        <end position="76"/>
    </location>
</feature>
<dbReference type="Pfam" id="PF20151">
    <property type="entry name" value="DUF6533"/>
    <property type="match status" value="1"/>
</dbReference>
<dbReference type="Proteomes" id="UP000054166">
    <property type="component" value="Unassembled WGS sequence"/>
</dbReference>
<dbReference type="OrthoDB" id="3235847at2759"/>
<organism evidence="3 4">
    <name type="scientific">Piloderma croceum (strain F 1598)</name>
    <dbReference type="NCBI Taxonomy" id="765440"/>
    <lineage>
        <taxon>Eukaryota</taxon>
        <taxon>Fungi</taxon>
        <taxon>Dikarya</taxon>
        <taxon>Basidiomycota</taxon>
        <taxon>Agaricomycotina</taxon>
        <taxon>Agaricomycetes</taxon>
        <taxon>Agaricomycetidae</taxon>
        <taxon>Atheliales</taxon>
        <taxon>Atheliaceae</taxon>
        <taxon>Piloderma</taxon>
    </lineage>
</organism>
<gene>
    <name evidence="3" type="ORF">PILCRDRAFT_810715</name>
</gene>
<reference evidence="3 4" key="1">
    <citation type="submission" date="2014-04" db="EMBL/GenBank/DDBJ databases">
        <authorList>
            <consortium name="DOE Joint Genome Institute"/>
            <person name="Kuo A."/>
            <person name="Tarkka M."/>
            <person name="Buscot F."/>
            <person name="Kohler A."/>
            <person name="Nagy L.G."/>
            <person name="Floudas D."/>
            <person name="Copeland A."/>
            <person name="Barry K.W."/>
            <person name="Cichocki N."/>
            <person name="Veneault-Fourrey C."/>
            <person name="LaButti K."/>
            <person name="Lindquist E.A."/>
            <person name="Lipzen A."/>
            <person name="Lundell T."/>
            <person name="Morin E."/>
            <person name="Murat C."/>
            <person name="Sun H."/>
            <person name="Tunlid A."/>
            <person name="Henrissat B."/>
            <person name="Grigoriev I.V."/>
            <person name="Hibbett D.S."/>
            <person name="Martin F."/>
            <person name="Nordberg H.P."/>
            <person name="Cantor M.N."/>
            <person name="Hua S.X."/>
        </authorList>
    </citation>
    <scope>NUCLEOTIDE SEQUENCE [LARGE SCALE GENOMIC DNA]</scope>
    <source>
        <strain evidence="3 4">F 1598</strain>
    </source>
</reference>
<evidence type="ECO:0000259" key="2">
    <source>
        <dbReference type="Pfam" id="PF20151"/>
    </source>
</evidence>
<feature type="transmembrane region" description="Helical" evidence="1">
    <location>
        <begin position="88"/>
        <end position="108"/>
    </location>
</feature>
<evidence type="ECO:0000313" key="4">
    <source>
        <dbReference type="Proteomes" id="UP000054166"/>
    </source>
</evidence>
<dbReference type="EMBL" id="KN832971">
    <property type="protein sequence ID" value="KIM91443.1"/>
    <property type="molecule type" value="Genomic_DNA"/>
</dbReference>
<feature type="transmembrane region" description="Helical" evidence="1">
    <location>
        <begin position="120"/>
        <end position="139"/>
    </location>
</feature>
<protein>
    <recommendedName>
        <fullName evidence="2">DUF6533 domain-containing protein</fullName>
    </recommendedName>
</protein>
<keyword evidence="1" id="KW-0812">Transmembrane</keyword>
<sequence length="325" mass="35504">MTARLDVSLLMALNPVTIAITGAVAFALLVWDYINLLPNEIKLYRSSGNSLWKTPAAYAFIAVRYSGLIAAFPSLFFTAVQSNHCKVAVALSQVGVVLVVASSGVIFGYRVSAIWNGNRIVQAIVAFFYLFMVTSWLAVATQYRVINGPPTPYASNCQMLPIVTWAPICYASSVIFDLVILIFSLTKLKANASGVGFVVYRDSLMYFFATAITNIAVLAVQALGSKYALVKPTAVGFSTVMVVTMASRVFLNLKLFNQRQARAEQGLPISLDSYHSDDPRTSDKFARHPMPVYPRPPYIANSHIGGSRPSSTMPVNITRETHVVL</sequence>
<feature type="transmembrane region" description="Helical" evidence="1">
    <location>
        <begin position="229"/>
        <end position="251"/>
    </location>
</feature>
<feature type="transmembrane region" description="Helical" evidence="1">
    <location>
        <begin position="12"/>
        <end position="34"/>
    </location>
</feature>
<keyword evidence="1" id="KW-0472">Membrane</keyword>
<evidence type="ECO:0000313" key="3">
    <source>
        <dbReference type="EMBL" id="KIM91443.1"/>
    </source>
</evidence>
<accession>A0A0C3BY15</accession>
<keyword evidence="1" id="KW-1133">Transmembrane helix</keyword>
<dbReference type="HOGENOM" id="CLU_069427_0_0_1"/>
<reference evidence="4" key="2">
    <citation type="submission" date="2015-01" db="EMBL/GenBank/DDBJ databases">
        <title>Evolutionary Origins and Diversification of the Mycorrhizal Mutualists.</title>
        <authorList>
            <consortium name="DOE Joint Genome Institute"/>
            <consortium name="Mycorrhizal Genomics Consortium"/>
            <person name="Kohler A."/>
            <person name="Kuo A."/>
            <person name="Nagy L.G."/>
            <person name="Floudas D."/>
            <person name="Copeland A."/>
            <person name="Barry K.W."/>
            <person name="Cichocki N."/>
            <person name="Veneault-Fourrey C."/>
            <person name="LaButti K."/>
            <person name="Lindquist E.A."/>
            <person name="Lipzen A."/>
            <person name="Lundell T."/>
            <person name="Morin E."/>
            <person name="Murat C."/>
            <person name="Riley R."/>
            <person name="Ohm R."/>
            <person name="Sun H."/>
            <person name="Tunlid A."/>
            <person name="Henrissat B."/>
            <person name="Grigoriev I.V."/>
            <person name="Hibbett D.S."/>
            <person name="Martin F."/>
        </authorList>
    </citation>
    <scope>NUCLEOTIDE SEQUENCE [LARGE SCALE GENOMIC DNA]</scope>
    <source>
        <strain evidence="4">F 1598</strain>
    </source>
</reference>
<feature type="transmembrane region" description="Helical" evidence="1">
    <location>
        <begin position="159"/>
        <end position="183"/>
    </location>
</feature>
<dbReference type="InterPro" id="IPR045340">
    <property type="entry name" value="DUF6533"/>
</dbReference>
<dbReference type="AlphaFoldDB" id="A0A0C3BY15"/>